<sequence>MYRSLFASLGERQSPINVITEDVIFDPDICKPSSMKFNYHEGDCHELVALPSTWMLRTNDQCKSSLTASHLSGEFRLLQVHGHWGETAEGGSEHAIDSRRYSSEVFPLNPFQMLKVDSNLSAILRYTSPSGTPTINWTMRHIMVMEGKHNKHYAHISDAIPEAVEKDTPVEISTSLDVASLMPLDVFCPFSSSTLWRIPCFSMLVIHSASLISSIEVPLSKGSDYLYYEGSLTTPPYSQCVLWTIMLEPVEVSSSQVRLEHI</sequence>
<dbReference type="Pfam" id="PF00194">
    <property type="entry name" value="Carb_anhydrase"/>
    <property type="match status" value="2"/>
</dbReference>
<reference evidence="5" key="2">
    <citation type="submission" date="2019-09" db="UniProtKB">
        <authorList>
            <consortium name="WormBaseParasite"/>
        </authorList>
    </citation>
    <scope>IDENTIFICATION</scope>
</reference>
<dbReference type="InterPro" id="IPR023561">
    <property type="entry name" value="Carbonic_anhydrase_a-class"/>
</dbReference>
<dbReference type="GO" id="GO:0008270">
    <property type="term" value="F:zinc ion binding"/>
    <property type="evidence" value="ECO:0007669"/>
    <property type="project" value="InterPro"/>
</dbReference>
<comment type="similarity">
    <text evidence="1">Belongs to the alpha-carbonic anhydrase family.</text>
</comment>
<feature type="domain" description="Alpha-carbonic anhydrase" evidence="2">
    <location>
        <begin position="1"/>
        <end position="262"/>
    </location>
</feature>
<evidence type="ECO:0000256" key="1">
    <source>
        <dbReference type="ARBA" id="ARBA00010718"/>
    </source>
</evidence>
<proteinExistence type="inferred from homology"/>
<accession>A0A183G5G0</accession>
<dbReference type="Proteomes" id="UP000050761">
    <property type="component" value="Unassembled WGS sequence"/>
</dbReference>
<reference evidence="3 4" key="1">
    <citation type="submission" date="2018-11" db="EMBL/GenBank/DDBJ databases">
        <authorList>
            <consortium name="Pathogen Informatics"/>
        </authorList>
    </citation>
    <scope>NUCLEOTIDE SEQUENCE [LARGE SCALE GENOMIC DNA]</scope>
</reference>
<dbReference type="Gene3D" id="3.10.200.10">
    <property type="entry name" value="Alpha carbonic anhydrase"/>
    <property type="match status" value="1"/>
</dbReference>
<dbReference type="PANTHER" id="PTHR18952:SF124">
    <property type="entry name" value="CARBONIC ANHYDRASE 7"/>
    <property type="match status" value="1"/>
</dbReference>
<dbReference type="GO" id="GO:0005737">
    <property type="term" value="C:cytoplasm"/>
    <property type="evidence" value="ECO:0007669"/>
    <property type="project" value="TreeGrafter"/>
</dbReference>
<dbReference type="SMART" id="SM01057">
    <property type="entry name" value="Carb_anhydrase"/>
    <property type="match status" value="1"/>
</dbReference>
<evidence type="ECO:0000259" key="2">
    <source>
        <dbReference type="PROSITE" id="PS51144"/>
    </source>
</evidence>
<accession>A0A3P8A252</accession>
<protein>
    <submittedName>
        <fullName evidence="5">Alpha-carbonic anhydrase domain-containing protein</fullName>
    </submittedName>
</protein>
<keyword evidence="4" id="KW-1185">Reference proteome</keyword>
<dbReference type="WBParaSite" id="HPBE_0001685801-mRNA-1">
    <property type="protein sequence ID" value="HPBE_0001685801-mRNA-1"/>
    <property type="gene ID" value="HPBE_0001685801"/>
</dbReference>
<evidence type="ECO:0000313" key="3">
    <source>
        <dbReference type="EMBL" id="VDP07222.1"/>
    </source>
</evidence>
<organism evidence="4 5">
    <name type="scientific">Heligmosomoides polygyrus</name>
    <name type="common">Parasitic roundworm</name>
    <dbReference type="NCBI Taxonomy" id="6339"/>
    <lineage>
        <taxon>Eukaryota</taxon>
        <taxon>Metazoa</taxon>
        <taxon>Ecdysozoa</taxon>
        <taxon>Nematoda</taxon>
        <taxon>Chromadorea</taxon>
        <taxon>Rhabditida</taxon>
        <taxon>Rhabditina</taxon>
        <taxon>Rhabditomorpha</taxon>
        <taxon>Strongyloidea</taxon>
        <taxon>Heligmosomidae</taxon>
        <taxon>Heligmosomoides</taxon>
    </lineage>
</organism>
<dbReference type="PROSITE" id="PS51144">
    <property type="entry name" value="ALPHA_CA_2"/>
    <property type="match status" value="1"/>
</dbReference>
<evidence type="ECO:0000313" key="4">
    <source>
        <dbReference type="Proteomes" id="UP000050761"/>
    </source>
</evidence>
<dbReference type="CDD" id="cd00326">
    <property type="entry name" value="alpha_CA"/>
    <property type="match status" value="1"/>
</dbReference>
<evidence type="ECO:0000313" key="5">
    <source>
        <dbReference type="WBParaSite" id="HPBE_0001685801-mRNA-1"/>
    </source>
</evidence>
<dbReference type="GO" id="GO:0004089">
    <property type="term" value="F:carbonate dehydratase activity"/>
    <property type="evidence" value="ECO:0007669"/>
    <property type="project" value="InterPro"/>
</dbReference>
<dbReference type="OrthoDB" id="429145at2759"/>
<dbReference type="AlphaFoldDB" id="A0A183G5G0"/>
<dbReference type="InterPro" id="IPR036398">
    <property type="entry name" value="CA_dom_sf"/>
</dbReference>
<dbReference type="EMBL" id="UZAH01029652">
    <property type="protein sequence ID" value="VDP07222.1"/>
    <property type="molecule type" value="Genomic_DNA"/>
</dbReference>
<gene>
    <name evidence="3" type="ORF">HPBE_LOCUS16857</name>
</gene>
<dbReference type="SUPFAM" id="SSF51069">
    <property type="entry name" value="Carbonic anhydrase"/>
    <property type="match status" value="1"/>
</dbReference>
<dbReference type="InterPro" id="IPR001148">
    <property type="entry name" value="CA_dom"/>
</dbReference>
<dbReference type="PANTHER" id="PTHR18952">
    <property type="entry name" value="CARBONIC ANHYDRASE"/>
    <property type="match status" value="1"/>
</dbReference>
<name>A0A183G5G0_HELPZ</name>